<keyword evidence="2" id="KW-0863">Zinc-finger</keyword>
<gene>
    <name evidence="5" type="ORF">PLXY2_LOCUS14810</name>
</gene>
<evidence type="ECO:0000256" key="1">
    <source>
        <dbReference type="ARBA" id="ARBA00022723"/>
    </source>
</evidence>
<dbReference type="GO" id="GO:0007165">
    <property type="term" value="P:signal transduction"/>
    <property type="evidence" value="ECO:0007669"/>
    <property type="project" value="InterPro"/>
</dbReference>
<keyword evidence="1" id="KW-0479">Metal-binding</keyword>
<name>A0A8S4GA28_PLUXY</name>
<organism evidence="5 6">
    <name type="scientific">Plutella xylostella</name>
    <name type="common">Diamondback moth</name>
    <name type="synonym">Plutella maculipennis</name>
    <dbReference type="NCBI Taxonomy" id="51655"/>
    <lineage>
        <taxon>Eukaryota</taxon>
        <taxon>Metazoa</taxon>
        <taxon>Ecdysozoa</taxon>
        <taxon>Arthropoda</taxon>
        <taxon>Hexapoda</taxon>
        <taxon>Insecta</taxon>
        <taxon>Pterygota</taxon>
        <taxon>Neoptera</taxon>
        <taxon>Endopterygota</taxon>
        <taxon>Lepidoptera</taxon>
        <taxon>Glossata</taxon>
        <taxon>Ditrysia</taxon>
        <taxon>Yponomeutoidea</taxon>
        <taxon>Plutellidae</taxon>
        <taxon>Plutella</taxon>
    </lineage>
</organism>
<accession>A0A8S4GA28</accession>
<evidence type="ECO:0000259" key="4">
    <source>
        <dbReference type="PROSITE" id="PS50017"/>
    </source>
</evidence>
<dbReference type="Gene3D" id="2.20.25.240">
    <property type="match status" value="1"/>
</dbReference>
<protein>
    <submittedName>
        <fullName evidence="5">(diamondback moth) hypothetical protein</fullName>
    </submittedName>
</protein>
<dbReference type="GO" id="GO:0008270">
    <property type="term" value="F:zinc ion binding"/>
    <property type="evidence" value="ECO:0007669"/>
    <property type="project" value="UniProtKB-KW"/>
</dbReference>
<dbReference type="PROSITE" id="PS50017">
    <property type="entry name" value="DEATH_DOMAIN"/>
    <property type="match status" value="1"/>
</dbReference>
<dbReference type="InterPro" id="IPR007588">
    <property type="entry name" value="Znf_FLYWCH"/>
</dbReference>
<dbReference type="Pfam" id="PF13358">
    <property type="entry name" value="DDE_3"/>
    <property type="match status" value="1"/>
</dbReference>
<dbReference type="EMBL" id="CAJHNJ030000146">
    <property type="protein sequence ID" value="CAG9136541.1"/>
    <property type="molecule type" value="Genomic_DNA"/>
</dbReference>
<dbReference type="InterPro" id="IPR000488">
    <property type="entry name" value="Death_dom"/>
</dbReference>
<feature type="domain" description="Death" evidence="4">
    <location>
        <begin position="78"/>
        <end position="138"/>
    </location>
</feature>
<evidence type="ECO:0000313" key="6">
    <source>
        <dbReference type="Proteomes" id="UP000653454"/>
    </source>
</evidence>
<dbReference type="AlphaFoldDB" id="A0A8S4GA28"/>
<dbReference type="Pfam" id="PF04500">
    <property type="entry name" value="FLYWCH"/>
    <property type="match status" value="1"/>
</dbReference>
<evidence type="ECO:0000256" key="2">
    <source>
        <dbReference type="ARBA" id="ARBA00022771"/>
    </source>
</evidence>
<dbReference type="GO" id="GO:0003676">
    <property type="term" value="F:nucleic acid binding"/>
    <property type="evidence" value="ECO:0007669"/>
    <property type="project" value="InterPro"/>
</dbReference>
<dbReference type="InterPro" id="IPR038717">
    <property type="entry name" value="Tc1-like_DDE_dom"/>
</dbReference>
<evidence type="ECO:0000256" key="3">
    <source>
        <dbReference type="ARBA" id="ARBA00022833"/>
    </source>
</evidence>
<comment type="caution">
    <text evidence="5">The sequence shown here is derived from an EMBL/GenBank/DDBJ whole genome shotgun (WGS) entry which is preliminary data.</text>
</comment>
<keyword evidence="6" id="KW-1185">Reference proteome</keyword>
<sequence>MWAGISLEGKTALVFVPGGGRGGGLTADRYITDILLGHVVPYAEFVGEDFVLMHDNARCHTARVSRQFLREKELRTMDWPALSPDLNPIEHLWDELKRRVRARNPVPASVDELKTALLEEWDGIPQETVKKLIRSMRNRLQAVIRARGGNTKGYTFNKHVQLASGFRYNCSSRVSKKCRAYVTLSNDGKTVVKAKGHTHQPVQYHVTESAHFVTLPSGKSLLMYRGYTFSRNTASCNGFRYNCSNWLSKTCRAYVIMTKDGKNIIKSRDDHTHEPTKYHITNSGFYMRMR</sequence>
<dbReference type="Gene3D" id="3.30.420.10">
    <property type="entry name" value="Ribonuclease H-like superfamily/Ribonuclease H"/>
    <property type="match status" value="1"/>
</dbReference>
<keyword evidence="3" id="KW-0862">Zinc</keyword>
<reference evidence="5" key="1">
    <citation type="submission" date="2020-11" db="EMBL/GenBank/DDBJ databases">
        <authorList>
            <person name="Whiteford S."/>
        </authorList>
    </citation>
    <scope>NUCLEOTIDE SEQUENCE</scope>
</reference>
<dbReference type="Proteomes" id="UP000653454">
    <property type="component" value="Unassembled WGS sequence"/>
</dbReference>
<proteinExistence type="predicted"/>
<evidence type="ECO:0000313" key="5">
    <source>
        <dbReference type="EMBL" id="CAG9136541.1"/>
    </source>
</evidence>
<dbReference type="InterPro" id="IPR036397">
    <property type="entry name" value="RNaseH_sf"/>
</dbReference>